<comment type="caution">
    <text evidence="1">The sequence shown here is derived from an EMBL/GenBank/DDBJ whole genome shotgun (WGS) entry which is preliminary data.</text>
</comment>
<dbReference type="InterPro" id="IPR018330">
    <property type="entry name" value="RecT_fam"/>
</dbReference>
<dbReference type="EMBL" id="JABXOR010001532">
    <property type="protein sequence ID" value="NVP03221.1"/>
    <property type="molecule type" value="Genomic_DNA"/>
</dbReference>
<dbReference type="GO" id="GO:0003677">
    <property type="term" value="F:DNA binding"/>
    <property type="evidence" value="ECO:0007669"/>
    <property type="project" value="InterPro"/>
</dbReference>
<dbReference type="Proteomes" id="UP000533429">
    <property type="component" value="Unassembled WGS sequence"/>
</dbReference>
<dbReference type="Pfam" id="PF03837">
    <property type="entry name" value="RecT"/>
    <property type="match status" value="1"/>
</dbReference>
<evidence type="ECO:0000313" key="2">
    <source>
        <dbReference type="Proteomes" id="UP000533429"/>
    </source>
</evidence>
<accession>A0A850R8Q0</accession>
<dbReference type="GO" id="GO:0006259">
    <property type="term" value="P:DNA metabolic process"/>
    <property type="evidence" value="ECO:0007669"/>
    <property type="project" value="InterPro"/>
</dbReference>
<protein>
    <submittedName>
        <fullName evidence="1">Recombinase RecT</fullName>
    </submittedName>
</protein>
<feature type="non-terminal residue" evidence="1">
    <location>
        <position position="195"/>
    </location>
</feature>
<sequence length="195" mass="21638">MINFDSIFNASAEQIKNDFETIVAEHGHTLNFSEECHHLKSIVIKSAQDPNLVSLFQATPEQLCCVLIEAAALGISLSLRLSHAMVKGEYDVNMNVTAKFHLTFRGMQKLCYATGRLEWINAWVIYEKDTVTMSSINDEPEIKIPSLFGDRGQVVGSLCTLALTDGTKITTHMTIDELNACAELSKNSGWHSVFV</sequence>
<proteinExistence type="predicted"/>
<gene>
    <name evidence="1" type="ORF">HWA77_23730</name>
</gene>
<dbReference type="AlphaFoldDB" id="A0A850R8Q0"/>
<name>A0A850R8Q0_PHODD</name>
<organism evidence="1 2">
    <name type="scientific">Photobacterium damselae subsp. damselae</name>
    <name type="common">Listonella damsela</name>
    <dbReference type="NCBI Taxonomy" id="85581"/>
    <lineage>
        <taxon>Bacteria</taxon>
        <taxon>Pseudomonadati</taxon>
        <taxon>Pseudomonadota</taxon>
        <taxon>Gammaproteobacteria</taxon>
        <taxon>Vibrionales</taxon>
        <taxon>Vibrionaceae</taxon>
        <taxon>Photobacterium</taxon>
    </lineage>
</organism>
<evidence type="ECO:0000313" key="1">
    <source>
        <dbReference type="EMBL" id="NVP03221.1"/>
    </source>
</evidence>
<reference evidence="1 2" key="1">
    <citation type="submission" date="2020-06" db="EMBL/GenBank/DDBJ databases">
        <title>Photobacterium damselae subsp. damselae comparative genomics.</title>
        <authorList>
            <person name="Osorio C.R."/>
        </authorList>
    </citation>
    <scope>NUCLEOTIDE SEQUENCE [LARGE SCALE GENOMIC DNA]</scope>
    <source>
        <strain evidence="1 2">TW250/03</strain>
    </source>
</reference>